<dbReference type="Pfam" id="PF00162">
    <property type="entry name" value="PGK"/>
    <property type="match status" value="1"/>
</dbReference>
<comment type="caution">
    <text evidence="13">Lacks conserved residue(s) required for the propagation of feature annotation.</text>
</comment>
<dbReference type="GO" id="GO:0006096">
    <property type="term" value="P:glycolytic process"/>
    <property type="evidence" value="ECO:0007669"/>
    <property type="project" value="UniProtKB-UniRule"/>
</dbReference>
<evidence type="ECO:0000256" key="10">
    <source>
        <dbReference type="ARBA" id="ARBA00022777"/>
    </source>
</evidence>
<dbReference type="Gene3D" id="3.40.50.1260">
    <property type="entry name" value="Phosphoglycerate kinase, N-terminal domain"/>
    <property type="match status" value="2"/>
</dbReference>
<dbReference type="RefSeq" id="WP_188910787.1">
    <property type="nucleotide sequence ID" value="NZ_BMMF01000003.1"/>
</dbReference>
<keyword evidence="10 13" id="KW-0418">Kinase</keyword>
<dbReference type="PANTHER" id="PTHR11406:SF23">
    <property type="entry name" value="PHOSPHOGLYCERATE KINASE 1, CHLOROPLASTIC-RELATED"/>
    <property type="match status" value="1"/>
</dbReference>
<evidence type="ECO:0000256" key="11">
    <source>
        <dbReference type="ARBA" id="ARBA00022840"/>
    </source>
</evidence>
<keyword evidence="7 13" id="KW-0963">Cytoplasm</keyword>
<evidence type="ECO:0000256" key="7">
    <source>
        <dbReference type="ARBA" id="ARBA00022490"/>
    </source>
</evidence>
<sequence length="397" mass="41823">MSAFRTLDDAEPRGKRVLLRVDLNVPVEDGRVADTTRIDRVVPTIREIAEKGGRVILLAHFGRPKGKRVESESLKVVVPALAQALGREVRFAEDCVGDQASAAVSALSDGDVLLLENTRFHAGEEKNDADFARALAANGDLYVNDAFSAAHRAHASTEGIAHVLPAFAGRAMQAELDALTKALEHPERPVCAVVGGAKVSTKLDLLENLVSKVDSLVIGGGMANTFLHAIGVSVGKSLAERDLAATALRIIDKAKTTNCAIVLPVDATVAEKFEANAPHHEYGVDAIPDEGMILDVGSLSVDRVRATIADAKTLVWNGPLGAFEKTPFDKGTVEAARYAAERTRAGALVSIAGGGDTVSALNHAGVAEDFSYVSTAGGAFLEWLEGKSLPGVEALRR</sequence>
<comment type="subunit">
    <text evidence="4 13">Monomer.</text>
</comment>
<comment type="subcellular location">
    <subcellularLocation>
        <location evidence="13">Cytoplasm</location>
    </subcellularLocation>
</comment>
<dbReference type="PRINTS" id="PR00477">
    <property type="entry name" value="PHGLYCKINASE"/>
</dbReference>
<evidence type="ECO:0000256" key="8">
    <source>
        <dbReference type="ARBA" id="ARBA00022679"/>
    </source>
</evidence>
<comment type="catalytic activity">
    <reaction evidence="1 13 16">
        <text>(2R)-3-phosphoglycerate + ATP = (2R)-3-phospho-glyceroyl phosphate + ADP</text>
        <dbReference type="Rhea" id="RHEA:14801"/>
        <dbReference type="ChEBI" id="CHEBI:30616"/>
        <dbReference type="ChEBI" id="CHEBI:57604"/>
        <dbReference type="ChEBI" id="CHEBI:58272"/>
        <dbReference type="ChEBI" id="CHEBI:456216"/>
        <dbReference type="EC" id="2.7.2.3"/>
    </reaction>
</comment>
<feature type="binding site" evidence="13 14">
    <location>
        <begin position="22"/>
        <end position="24"/>
    </location>
    <ligand>
        <name>substrate</name>
    </ligand>
</feature>
<feature type="binding site" evidence="14">
    <location>
        <position position="37"/>
    </location>
    <ligand>
        <name>(2R)-3-phosphoglycerate</name>
        <dbReference type="ChEBI" id="CHEBI:58272"/>
    </ligand>
</feature>
<evidence type="ECO:0000313" key="18">
    <source>
        <dbReference type="Proteomes" id="UP000600449"/>
    </source>
</evidence>
<evidence type="ECO:0000256" key="4">
    <source>
        <dbReference type="ARBA" id="ARBA00011245"/>
    </source>
</evidence>
<keyword evidence="8 13" id="KW-0808">Transferase</keyword>
<dbReference type="InterPro" id="IPR015824">
    <property type="entry name" value="Phosphoglycerate_kinase_N"/>
</dbReference>
<dbReference type="HAMAP" id="MF_00145">
    <property type="entry name" value="Phosphoglyc_kinase"/>
    <property type="match status" value="1"/>
</dbReference>
<feature type="binding site" evidence="13">
    <location>
        <position position="152"/>
    </location>
    <ligand>
        <name>substrate</name>
    </ligand>
</feature>
<proteinExistence type="inferred from homology"/>
<evidence type="ECO:0000256" key="13">
    <source>
        <dbReference type="HAMAP-Rule" id="MF_00145"/>
    </source>
</evidence>
<dbReference type="GO" id="GO:0005829">
    <property type="term" value="C:cytosol"/>
    <property type="evidence" value="ECO:0007669"/>
    <property type="project" value="TreeGrafter"/>
</dbReference>
<dbReference type="PANTHER" id="PTHR11406">
    <property type="entry name" value="PHOSPHOGLYCERATE KINASE"/>
    <property type="match status" value="1"/>
</dbReference>
<evidence type="ECO:0000256" key="15">
    <source>
        <dbReference type="PIRSR" id="PIRSR000724-2"/>
    </source>
</evidence>
<dbReference type="PIRSF" id="PIRSF000724">
    <property type="entry name" value="Pgk"/>
    <property type="match status" value="1"/>
</dbReference>
<dbReference type="EMBL" id="BMMF01000003">
    <property type="protein sequence ID" value="GGK27646.1"/>
    <property type="molecule type" value="Genomic_DNA"/>
</dbReference>
<evidence type="ECO:0000256" key="2">
    <source>
        <dbReference type="ARBA" id="ARBA00004838"/>
    </source>
</evidence>
<feature type="binding site" evidence="13 15">
    <location>
        <position position="202"/>
    </location>
    <ligand>
        <name>ATP</name>
        <dbReference type="ChEBI" id="CHEBI:30616"/>
    </ligand>
</feature>
<dbReference type="AlphaFoldDB" id="A0A917Q699"/>
<dbReference type="GO" id="GO:0006094">
    <property type="term" value="P:gluconeogenesis"/>
    <property type="evidence" value="ECO:0007669"/>
    <property type="project" value="TreeGrafter"/>
</dbReference>
<evidence type="ECO:0000256" key="9">
    <source>
        <dbReference type="ARBA" id="ARBA00022741"/>
    </source>
</evidence>
<feature type="binding site" evidence="13">
    <location>
        <position position="119"/>
    </location>
    <ligand>
        <name>substrate</name>
    </ligand>
</feature>
<dbReference type="InterPro" id="IPR015911">
    <property type="entry name" value="Phosphoglycerate_kinase_CS"/>
</dbReference>
<evidence type="ECO:0000256" key="16">
    <source>
        <dbReference type="RuleBase" id="RU000532"/>
    </source>
</evidence>
<dbReference type="FunFam" id="3.40.50.1260:FF:000031">
    <property type="entry name" value="Phosphoglycerate kinase 1"/>
    <property type="match status" value="1"/>
</dbReference>
<evidence type="ECO:0000256" key="14">
    <source>
        <dbReference type="PIRSR" id="PIRSR000724-1"/>
    </source>
</evidence>
<dbReference type="FunFam" id="3.40.50.1260:FF:000006">
    <property type="entry name" value="Phosphoglycerate kinase"/>
    <property type="match status" value="1"/>
</dbReference>
<dbReference type="InterPro" id="IPR036043">
    <property type="entry name" value="Phosphoglycerate_kinase_sf"/>
</dbReference>
<gene>
    <name evidence="13 17" type="primary">pgk</name>
    <name evidence="17" type="ORF">GCM10011322_12720</name>
</gene>
<dbReference type="EC" id="2.7.2.3" evidence="5 13"/>
<evidence type="ECO:0000256" key="3">
    <source>
        <dbReference type="ARBA" id="ARBA00008982"/>
    </source>
</evidence>
<dbReference type="SUPFAM" id="SSF53748">
    <property type="entry name" value="Phosphoglycerate kinase"/>
    <property type="match status" value="1"/>
</dbReference>
<comment type="pathway">
    <text evidence="2 13">Carbohydrate degradation; glycolysis; pyruvate from D-glyceraldehyde 3-phosphate: step 2/5.</text>
</comment>
<accession>A0A917Q699</accession>
<keyword evidence="9 13" id="KW-0547">Nucleotide-binding</keyword>
<evidence type="ECO:0000256" key="1">
    <source>
        <dbReference type="ARBA" id="ARBA00000642"/>
    </source>
</evidence>
<dbReference type="GO" id="GO:0004618">
    <property type="term" value="F:phosphoglycerate kinase activity"/>
    <property type="evidence" value="ECO:0007669"/>
    <property type="project" value="UniProtKB-UniRule"/>
</dbReference>
<feature type="binding site" evidence="14">
    <location>
        <position position="119"/>
    </location>
    <ligand>
        <name>(2R)-3-phosphoglycerate</name>
        <dbReference type="ChEBI" id="CHEBI:58272"/>
    </ligand>
</feature>
<keyword evidence="12 13" id="KW-0324">Glycolysis</keyword>
<dbReference type="GO" id="GO:0043531">
    <property type="term" value="F:ADP binding"/>
    <property type="evidence" value="ECO:0007669"/>
    <property type="project" value="TreeGrafter"/>
</dbReference>
<evidence type="ECO:0000313" key="17">
    <source>
        <dbReference type="EMBL" id="GGK27646.1"/>
    </source>
</evidence>
<keyword evidence="11 13" id="KW-0067">ATP-binding</keyword>
<dbReference type="InterPro" id="IPR001576">
    <property type="entry name" value="Phosphoglycerate_kinase"/>
</dbReference>
<feature type="binding site" evidence="13 14">
    <location>
        <begin position="60"/>
        <end position="63"/>
    </location>
    <ligand>
        <name>substrate</name>
    </ligand>
</feature>
<comment type="similarity">
    <text evidence="3 13 16">Belongs to the phosphoglycerate kinase family.</text>
</comment>
<dbReference type="Proteomes" id="UP000600449">
    <property type="component" value="Unassembled WGS sequence"/>
</dbReference>
<dbReference type="GO" id="GO:0005524">
    <property type="term" value="F:ATP binding"/>
    <property type="evidence" value="ECO:0007669"/>
    <property type="project" value="UniProtKB-KW"/>
</dbReference>
<feature type="binding site" evidence="13 15">
    <location>
        <begin position="354"/>
        <end position="357"/>
    </location>
    <ligand>
        <name>ATP</name>
        <dbReference type="ChEBI" id="CHEBI:30616"/>
    </ligand>
</feature>
<feature type="binding site" evidence="14">
    <location>
        <position position="152"/>
    </location>
    <ligand>
        <name>(2R)-3-phosphoglycerate</name>
        <dbReference type="ChEBI" id="CHEBI:58272"/>
    </ligand>
</feature>
<evidence type="ECO:0000256" key="5">
    <source>
        <dbReference type="ARBA" id="ARBA00013061"/>
    </source>
</evidence>
<evidence type="ECO:0000256" key="6">
    <source>
        <dbReference type="ARBA" id="ARBA00016471"/>
    </source>
</evidence>
<feature type="binding site" evidence="13">
    <location>
        <position position="37"/>
    </location>
    <ligand>
        <name>substrate</name>
    </ligand>
</feature>
<comment type="caution">
    <text evidence="17">The sequence shown here is derived from an EMBL/GenBank/DDBJ whole genome shotgun (WGS) entry which is preliminary data.</text>
</comment>
<protein>
    <recommendedName>
        <fullName evidence="6 13">Phosphoglycerate kinase</fullName>
        <ecNumber evidence="5 13">2.7.2.3</ecNumber>
    </recommendedName>
</protein>
<reference evidence="17 18" key="1">
    <citation type="journal article" date="2014" name="Int. J. Syst. Evol. Microbiol.">
        <title>Complete genome sequence of Corynebacterium casei LMG S-19264T (=DSM 44701T), isolated from a smear-ripened cheese.</title>
        <authorList>
            <consortium name="US DOE Joint Genome Institute (JGI-PGF)"/>
            <person name="Walter F."/>
            <person name="Albersmeier A."/>
            <person name="Kalinowski J."/>
            <person name="Ruckert C."/>
        </authorList>
    </citation>
    <scope>NUCLEOTIDE SEQUENCE [LARGE SCALE GENOMIC DNA]</scope>
    <source>
        <strain evidence="17 18">CGMCC 1.9161</strain>
    </source>
</reference>
<evidence type="ECO:0000256" key="12">
    <source>
        <dbReference type="ARBA" id="ARBA00023152"/>
    </source>
</evidence>
<feature type="binding site" evidence="13 15">
    <location>
        <position position="324"/>
    </location>
    <ligand>
        <name>ATP</name>
        <dbReference type="ChEBI" id="CHEBI:30616"/>
    </ligand>
</feature>
<dbReference type="PROSITE" id="PS00111">
    <property type="entry name" value="PGLYCERATE_KINASE"/>
    <property type="match status" value="1"/>
</dbReference>
<keyword evidence="18" id="KW-1185">Reference proteome</keyword>
<name>A0A917Q699_9HYPH</name>
<organism evidence="17 18">
    <name type="scientific">Salinarimonas ramus</name>
    <dbReference type="NCBI Taxonomy" id="690164"/>
    <lineage>
        <taxon>Bacteria</taxon>
        <taxon>Pseudomonadati</taxon>
        <taxon>Pseudomonadota</taxon>
        <taxon>Alphaproteobacteria</taxon>
        <taxon>Hyphomicrobiales</taxon>
        <taxon>Salinarimonadaceae</taxon>
        <taxon>Salinarimonas</taxon>
    </lineage>
</organism>